<reference evidence="4" key="2">
    <citation type="submission" date="2025-09" db="UniProtKB">
        <authorList>
            <consortium name="Ensembl"/>
        </authorList>
    </citation>
    <scope>IDENTIFICATION</scope>
</reference>
<evidence type="ECO:0000256" key="1">
    <source>
        <dbReference type="SAM" id="MobiDB-lite"/>
    </source>
</evidence>
<keyword evidence="2" id="KW-0812">Transmembrane</keyword>
<dbReference type="PANTHER" id="PTHR15297">
    <property type="entry name" value="IMMUNOGLOBULIN SUPERFAMILY MEMBER 6"/>
    <property type="match status" value="1"/>
</dbReference>
<dbReference type="InterPro" id="IPR013106">
    <property type="entry name" value="Ig_V-set"/>
</dbReference>
<proteinExistence type="predicted"/>
<sequence>MEAMNRGSRILPGLEINLVLFYVGAVGACIVSVMQPHYLEVDYTHKAVTINCTFSTTECPSEHPMSLWFRYGAHQPENVCLDGCRSEKDKFTVEEALAQNRVSLTVNRVTSNDSAIYICGIAFPSAVTPRAKQTGGGTTLVVRESKLPGKELQSVLTALLVLLSIYTAGVCVVFIVLSKSKSNILRNKETKEDSQKKKSARRIFQEIAQELYHKRYTETSPQPEKDNTYENRGALSNCERP</sequence>
<dbReference type="PROSITE" id="PS50835">
    <property type="entry name" value="IG_LIKE"/>
    <property type="match status" value="1"/>
</dbReference>
<dbReference type="InterPro" id="IPR036179">
    <property type="entry name" value="Ig-like_dom_sf"/>
</dbReference>
<dbReference type="Proteomes" id="UP000694564">
    <property type="component" value="Chromosome 18"/>
</dbReference>
<dbReference type="SUPFAM" id="SSF48726">
    <property type="entry name" value="Immunoglobulin"/>
    <property type="match status" value="1"/>
</dbReference>
<dbReference type="Gene3D" id="2.60.40.10">
    <property type="entry name" value="Immunoglobulins"/>
    <property type="match status" value="1"/>
</dbReference>
<keyword evidence="2" id="KW-1133">Transmembrane helix</keyword>
<feature type="region of interest" description="Disordered" evidence="1">
    <location>
        <begin position="214"/>
        <end position="241"/>
    </location>
</feature>
<feature type="compositionally biased region" description="Basic and acidic residues" evidence="1">
    <location>
        <begin position="214"/>
        <end position="229"/>
    </location>
</feature>
<dbReference type="AlphaFoldDB" id="A0A8D2JTA4"/>
<dbReference type="Pfam" id="PF07686">
    <property type="entry name" value="V-set"/>
    <property type="match status" value="1"/>
</dbReference>
<feature type="domain" description="Ig-like" evidence="3">
    <location>
        <begin position="46"/>
        <end position="119"/>
    </location>
</feature>
<dbReference type="InterPro" id="IPR039089">
    <property type="entry name" value="IGSF6"/>
</dbReference>
<evidence type="ECO:0000313" key="5">
    <source>
        <dbReference type="Proteomes" id="UP000694564"/>
    </source>
</evidence>
<evidence type="ECO:0000313" key="4">
    <source>
        <dbReference type="Ensembl" id="ENSSVLP00005033121.1"/>
    </source>
</evidence>
<gene>
    <name evidence="4" type="primary">IGSF6</name>
</gene>
<dbReference type="PROSITE" id="PS51257">
    <property type="entry name" value="PROKAR_LIPOPROTEIN"/>
    <property type="match status" value="1"/>
</dbReference>
<dbReference type="SMART" id="SM00406">
    <property type="entry name" value="IGv"/>
    <property type="match status" value="1"/>
</dbReference>
<dbReference type="GeneTree" id="ENSGT00390000014131"/>
<dbReference type="InterPro" id="IPR013783">
    <property type="entry name" value="Ig-like_fold"/>
</dbReference>
<feature type="transmembrane region" description="Helical" evidence="2">
    <location>
        <begin position="12"/>
        <end position="34"/>
    </location>
</feature>
<accession>A0A8D2JTA4</accession>
<dbReference type="Ensembl" id="ENSSVLT00005036712.1">
    <property type="protein sequence ID" value="ENSSVLP00005033121.1"/>
    <property type="gene ID" value="ENSSVLG00005025938.1"/>
</dbReference>
<evidence type="ECO:0000259" key="3">
    <source>
        <dbReference type="PROSITE" id="PS50835"/>
    </source>
</evidence>
<organism evidence="4 5">
    <name type="scientific">Sciurus vulgaris</name>
    <name type="common">Eurasian red squirrel</name>
    <dbReference type="NCBI Taxonomy" id="55149"/>
    <lineage>
        <taxon>Eukaryota</taxon>
        <taxon>Metazoa</taxon>
        <taxon>Chordata</taxon>
        <taxon>Craniata</taxon>
        <taxon>Vertebrata</taxon>
        <taxon>Euteleostomi</taxon>
        <taxon>Mammalia</taxon>
        <taxon>Eutheria</taxon>
        <taxon>Euarchontoglires</taxon>
        <taxon>Glires</taxon>
        <taxon>Rodentia</taxon>
        <taxon>Sciuromorpha</taxon>
        <taxon>Sciuridae</taxon>
        <taxon>Sciurinae</taxon>
        <taxon>Sciurini</taxon>
        <taxon>Sciurus</taxon>
    </lineage>
</organism>
<reference evidence="4" key="1">
    <citation type="submission" date="2025-08" db="UniProtKB">
        <authorList>
            <consortium name="Ensembl"/>
        </authorList>
    </citation>
    <scope>IDENTIFICATION</scope>
</reference>
<protein>
    <submittedName>
        <fullName evidence="4">Immunoglobulin superfamily member 6</fullName>
    </submittedName>
</protein>
<dbReference type="OrthoDB" id="9905432at2759"/>
<keyword evidence="2" id="KW-0472">Membrane</keyword>
<dbReference type="PANTHER" id="PTHR15297:SF2">
    <property type="entry name" value="IMMUNOGLOBULIN SUPERFAMILY MEMBER 6"/>
    <property type="match status" value="1"/>
</dbReference>
<feature type="transmembrane region" description="Helical" evidence="2">
    <location>
        <begin position="155"/>
        <end position="177"/>
    </location>
</feature>
<dbReference type="InterPro" id="IPR007110">
    <property type="entry name" value="Ig-like_dom"/>
</dbReference>
<name>A0A8D2JTA4_SCIVU</name>
<keyword evidence="5" id="KW-1185">Reference proteome</keyword>
<evidence type="ECO:0000256" key="2">
    <source>
        <dbReference type="SAM" id="Phobius"/>
    </source>
</evidence>